<evidence type="ECO:0000256" key="1">
    <source>
        <dbReference type="SAM" id="Phobius"/>
    </source>
</evidence>
<feature type="signal peptide" evidence="2">
    <location>
        <begin position="1"/>
        <end position="18"/>
    </location>
</feature>
<accession>A0ABP1RTG3</accession>
<dbReference type="Proteomes" id="UP001642540">
    <property type="component" value="Unassembled WGS sequence"/>
</dbReference>
<gene>
    <name evidence="3" type="ORF">ODALV1_LOCUS25915</name>
</gene>
<organism evidence="3 4">
    <name type="scientific">Orchesella dallaii</name>
    <dbReference type="NCBI Taxonomy" id="48710"/>
    <lineage>
        <taxon>Eukaryota</taxon>
        <taxon>Metazoa</taxon>
        <taxon>Ecdysozoa</taxon>
        <taxon>Arthropoda</taxon>
        <taxon>Hexapoda</taxon>
        <taxon>Collembola</taxon>
        <taxon>Entomobryomorpha</taxon>
        <taxon>Entomobryoidea</taxon>
        <taxon>Orchesellidae</taxon>
        <taxon>Orchesellinae</taxon>
        <taxon>Orchesella</taxon>
    </lineage>
</organism>
<feature type="transmembrane region" description="Helical" evidence="1">
    <location>
        <begin position="504"/>
        <end position="522"/>
    </location>
</feature>
<dbReference type="EMBL" id="CAXLJM020000107">
    <property type="protein sequence ID" value="CAL8135283.1"/>
    <property type="molecule type" value="Genomic_DNA"/>
</dbReference>
<keyword evidence="1" id="KW-0812">Transmembrane</keyword>
<proteinExistence type="predicted"/>
<keyword evidence="1" id="KW-0472">Membrane</keyword>
<evidence type="ECO:0000313" key="4">
    <source>
        <dbReference type="Proteomes" id="UP001642540"/>
    </source>
</evidence>
<evidence type="ECO:0000256" key="2">
    <source>
        <dbReference type="SAM" id="SignalP"/>
    </source>
</evidence>
<name>A0ABP1RTG3_9HEXA</name>
<keyword evidence="4" id="KW-1185">Reference proteome</keyword>
<feature type="transmembrane region" description="Helical" evidence="1">
    <location>
        <begin position="788"/>
        <end position="807"/>
    </location>
</feature>
<sequence length="850" mass="97647">MLTILMYILLSTAMPGKSSRTSSDISLIGSKIPQNIPLSQYPAIENLNQHIEPFEGCLIRVQNPRNTDIQIFTAPFMLFHVAFKKKRSGIMWSAHTKSKTTCVSDLFHNSTKSGSECLAIHFTAFSMKSKPWKCEVNIDIFRPIILSLPLLDPWHKPESWDEKHPHFVKGYKQIVPSALPTINIYALGHEDASAALTDGVIADWIWLNVSPLALRENLKGTKRSKLYHRNDIHILLLTSEYTFQTMDSNRCNITKILALKPTFDGKRSTNSRSLSRSISNTEINLSTLSAGILNIKINLFFSTRHENLAIRPVSEEQGDGNLQLYMEMCQGHKSFRQLLQNPYMADRFSSALLEILQSVIQNYTYIFQYQSCKNGVRLKNEPLRSQIYMQVKRRYGGNNFEFAIIRITDEINTLAFISCGKAKMAGFAFAELLNVFQSEVWIFIVLSNIFLACSLYFMLSSDFGSGRSNSRNLKLIFSIFEQTFKPLVEQGDPFKSTLVAETRLRLSVGAFLLVIIVVSNAYKNTNVYNMISPRQPMPYENLSQLVNDHYTLFSRGIIEREKPVYRMATIITHWKPRIEDTTYDTMRSYVTDSLRLRLFHNFGIVPEISDALKIMDGNFSNNETKEEIELYNQLKNNITFLPGLDVILRDIYEQLWPKNKEILLEKEWLKFLFGAKQFVNRKQQMILNEYISECNQTAFIVPRVEANRLLRSMRGRHQGRVYVGKQNYYGLDYLISFMGHVPPFVVDGIAAMKWTGIANKLVEFAASTYKPAPYARVDPTRATLQGNIAVIFIILMGGLIISCVAFFTEMYRCILKFLGQFFSKLRLSSMVLFLNTSEFIRQACTFRFNR</sequence>
<feature type="transmembrane region" description="Helical" evidence="1">
    <location>
        <begin position="440"/>
        <end position="459"/>
    </location>
</feature>
<protein>
    <submittedName>
        <fullName evidence="3">Uncharacterized protein</fullName>
    </submittedName>
</protein>
<comment type="caution">
    <text evidence="3">The sequence shown here is derived from an EMBL/GenBank/DDBJ whole genome shotgun (WGS) entry which is preliminary data.</text>
</comment>
<dbReference type="Gene3D" id="1.10.287.70">
    <property type="match status" value="1"/>
</dbReference>
<keyword evidence="2" id="KW-0732">Signal</keyword>
<reference evidence="3 4" key="1">
    <citation type="submission" date="2024-08" db="EMBL/GenBank/DDBJ databases">
        <authorList>
            <person name="Cucini C."/>
            <person name="Frati F."/>
        </authorList>
    </citation>
    <scope>NUCLEOTIDE SEQUENCE [LARGE SCALE GENOMIC DNA]</scope>
</reference>
<feature type="chain" id="PRO_5046341403" evidence="2">
    <location>
        <begin position="19"/>
        <end position="850"/>
    </location>
</feature>
<evidence type="ECO:0000313" key="3">
    <source>
        <dbReference type="EMBL" id="CAL8135283.1"/>
    </source>
</evidence>
<keyword evidence="1" id="KW-1133">Transmembrane helix</keyword>